<evidence type="ECO:0000313" key="2">
    <source>
        <dbReference type="EnsemblPlants" id="Pp3c3_32940V3.1"/>
    </source>
</evidence>
<evidence type="ECO:0000313" key="3">
    <source>
        <dbReference type="Proteomes" id="UP000006727"/>
    </source>
</evidence>
<dbReference type="EMBL" id="ABEU02000003">
    <property type="protein sequence ID" value="PNR58300.1"/>
    <property type="molecule type" value="Genomic_DNA"/>
</dbReference>
<gene>
    <name evidence="1" type="ORF">PHYPA_005295</name>
</gene>
<name>A0A2K1KX24_PHYPA</name>
<reference evidence="1 3" key="2">
    <citation type="journal article" date="2018" name="Plant J.">
        <title>The Physcomitrella patens chromosome-scale assembly reveals moss genome structure and evolution.</title>
        <authorList>
            <person name="Lang D."/>
            <person name="Ullrich K.K."/>
            <person name="Murat F."/>
            <person name="Fuchs J."/>
            <person name="Jenkins J."/>
            <person name="Haas F.B."/>
            <person name="Piednoel M."/>
            <person name="Gundlach H."/>
            <person name="Van Bel M."/>
            <person name="Meyberg R."/>
            <person name="Vives C."/>
            <person name="Morata J."/>
            <person name="Symeonidi A."/>
            <person name="Hiss M."/>
            <person name="Muchero W."/>
            <person name="Kamisugi Y."/>
            <person name="Saleh O."/>
            <person name="Blanc G."/>
            <person name="Decker E.L."/>
            <person name="van Gessel N."/>
            <person name="Grimwood J."/>
            <person name="Hayes R.D."/>
            <person name="Graham S.W."/>
            <person name="Gunter L.E."/>
            <person name="McDaniel S.F."/>
            <person name="Hoernstein S.N.W."/>
            <person name="Larsson A."/>
            <person name="Li F.W."/>
            <person name="Perroud P.F."/>
            <person name="Phillips J."/>
            <person name="Ranjan P."/>
            <person name="Rokshar D.S."/>
            <person name="Rothfels C.J."/>
            <person name="Schneider L."/>
            <person name="Shu S."/>
            <person name="Stevenson D.W."/>
            <person name="Thummler F."/>
            <person name="Tillich M."/>
            <person name="Villarreal Aguilar J.C."/>
            <person name="Widiez T."/>
            <person name="Wong G.K."/>
            <person name="Wymore A."/>
            <person name="Zhang Y."/>
            <person name="Zimmer A.D."/>
            <person name="Quatrano R.S."/>
            <person name="Mayer K.F.X."/>
            <person name="Goodstein D."/>
            <person name="Casacuberta J.M."/>
            <person name="Vandepoele K."/>
            <person name="Reski R."/>
            <person name="Cuming A.C."/>
            <person name="Tuskan G.A."/>
            <person name="Maumus F."/>
            <person name="Salse J."/>
            <person name="Schmutz J."/>
            <person name="Rensing S.A."/>
        </authorList>
    </citation>
    <scope>NUCLEOTIDE SEQUENCE [LARGE SCALE GENOMIC DNA]</scope>
    <source>
        <strain evidence="2 3">cv. Gransden 2004</strain>
    </source>
</reference>
<sequence>MMLMGQVFSPSMLLRQLVGRWTFISYICNDVRRSHDSTLCSLQSRPPDNRSTSVGCIHIAAEREVCWVVVLEVTVQQNLEVFKTTSDTQSSK</sequence>
<dbReference type="Proteomes" id="UP000006727">
    <property type="component" value="Chromosome 3"/>
</dbReference>
<dbReference type="EnsemblPlants" id="Pp3c3_32940V3.1">
    <property type="protein sequence ID" value="Pp3c3_32940V3.1"/>
    <property type="gene ID" value="Pp3c3_32940"/>
</dbReference>
<dbReference type="Gramene" id="Pp3c3_32940V3.2">
    <property type="protein sequence ID" value="Pp3c3_32940V3.2"/>
    <property type="gene ID" value="Pp3c3_32940"/>
</dbReference>
<dbReference type="Gramene" id="Pp3c3_32940V3.4">
    <property type="protein sequence ID" value="Pp3c3_32940V3.4"/>
    <property type="gene ID" value="Pp3c3_32940"/>
</dbReference>
<reference evidence="2" key="3">
    <citation type="submission" date="2020-12" db="UniProtKB">
        <authorList>
            <consortium name="EnsemblPlants"/>
        </authorList>
    </citation>
    <scope>IDENTIFICATION</scope>
</reference>
<dbReference type="EnsemblPlants" id="Pp3c3_32940V3.2">
    <property type="protein sequence ID" value="Pp3c3_32940V3.2"/>
    <property type="gene ID" value="Pp3c3_32940"/>
</dbReference>
<dbReference type="EnsemblPlants" id="Pp3c3_32940V3.4">
    <property type="protein sequence ID" value="Pp3c3_32940V3.4"/>
    <property type="gene ID" value="Pp3c3_32940"/>
</dbReference>
<accession>A0A2K1KX24</accession>
<dbReference type="AlphaFoldDB" id="A0A2K1KX24"/>
<evidence type="ECO:0000313" key="1">
    <source>
        <dbReference type="EMBL" id="PNR58300.1"/>
    </source>
</evidence>
<proteinExistence type="predicted"/>
<organism evidence="1">
    <name type="scientific">Physcomitrium patens</name>
    <name type="common">Spreading-leaved earth moss</name>
    <name type="synonym">Physcomitrella patens</name>
    <dbReference type="NCBI Taxonomy" id="3218"/>
    <lineage>
        <taxon>Eukaryota</taxon>
        <taxon>Viridiplantae</taxon>
        <taxon>Streptophyta</taxon>
        <taxon>Embryophyta</taxon>
        <taxon>Bryophyta</taxon>
        <taxon>Bryophytina</taxon>
        <taxon>Bryopsida</taxon>
        <taxon>Funariidae</taxon>
        <taxon>Funariales</taxon>
        <taxon>Funariaceae</taxon>
        <taxon>Physcomitrium</taxon>
    </lineage>
</organism>
<protein>
    <submittedName>
        <fullName evidence="1 2">Uncharacterized protein</fullName>
    </submittedName>
</protein>
<dbReference type="Gramene" id="Pp3c3_32940V3.1">
    <property type="protein sequence ID" value="Pp3c3_32940V3.1"/>
    <property type="gene ID" value="Pp3c3_32940"/>
</dbReference>
<dbReference type="InParanoid" id="A0A2K1KX24"/>
<keyword evidence="3" id="KW-1185">Reference proteome</keyword>
<reference evidence="1 3" key="1">
    <citation type="journal article" date="2008" name="Science">
        <title>The Physcomitrella genome reveals evolutionary insights into the conquest of land by plants.</title>
        <authorList>
            <person name="Rensing S."/>
            <person name="Lang D."/>
            <person name="Zimmer A."/>
            <person name="Terry A."/>
            <person name="Salamov A."/>
            <person name="Shapiro H."/>
            <person name="Nishiyama T."/>
            <person name="Perroud P.-F."/>
            <person name="Lindquist E."/>
            <person name="Kamisugi Y."/>
            <person name="Tanahashi T."/>
            <person name="Sakakibara K."/>
            <person name="Fujita T."/>
            <person name="Oishi K."/>
            <person name="Shin-I T."/>
            <person name="Kuroki Y."/>
            <person name="Toyoda A."/>
            <person name="Suzuki Y."/>
            <person name="Hashimoto A."/>
            <person name="Yamaguchi K."/>
            <person name="Sugano A."/>
            <person name="Kohara Y."/>
            <person name="Fujiyama A."/>
            <person name="Anterola A."/>
            <person name="Aoki S."/>
            <person name="Ashton N."/>
            <person name="Barbazuk W.B."/>
            <person name="Barker E."/>
            <person name="Bennetzen J."/>
            <person name="Bezanilla M."/>
            <person name="Blankenship R."/>
            <person name="Cho S.H."/>
            <person name="Dutcher S."/>
            <person name="Estelle M."/>
            <person name="Fawcett J.A."/>
            <person name="Gundlach H."/>
            <person name="Hanada K."/>
            <person name="Heyl A."/>
            <person name="Hicks K.A."/>
            <person name="Hugh J."/>
            <person name="Lohr M."/>
            <person name="Mayer K."/>
            <person name="Melkozernov A."/>
            <person name="Murata T."/>
            <person name="Nelson D."/>
            <person name="Pils B."/>
            <person name="Prigge M."/>
            <person name="Reiss B."/>
            <person name="Renner T."/>
            <person name="Rombauts S."/>
            <person name="Rushton P."/>
            <person name="Sanderfoot A."/>
            <person name="Schween G."/>
            <person name="Shiu S.-H."/>
            <person name="Stueber K."/>
            <person name="Theodoulou F.L."/>
            <person name="Tu H."/>
            <person name="Van de Peer Y."/>
            <person name="Verrier P.J."/>
            <person name="Waters E."/>
            <person name="Wood A."/>
            <person name="Yang L."/>
            <person name="Cove D."/>
            <person name="Cuming A."/>
            <person name="Hasebe M."/>
            <person name="Lucas S."/>
            <person name="Mishler D.B."/>
            <person name="Reski R."/>
            <person name="Grigoriev I."/>
            <person name="Quatrano R.S."/>
            <person name="Boore J.L."/>
        </authorList>
    </citation>
    <scope>NUCLEOTIDE SEQUENCE [LARGE SCALE GENOMIC DNA]</scope>
    <source>
        <strain evidence="2 3">cv. Gransden 2004</strain>
    </source>
</reference>